<evidence type="ECO:0000313" key="1">
    <source>
        <dbReference type="EMBL" id="RIM90640.1"/>
    </source>
</evidence>
<dbReference type="AlphaFoldDB" id="A0AAQ0LWR6"/>
<sequence>MKQRKNEFKRININLQQRTIDDLDRLVKLSPKFTTRTFLIDHIITQYLKDVKHFNPYFDD</sequence>
<dbReference type="RefSeq" id="WP_070812554.1">
    <property type="nucleotide sequence ID" value="NZ_QXTZ01000022.1"/>
</dbReference>
<gene>
    <name evidence="1" type="ORF">BU104_13525</name>
</gene>
<proteinExistence type="predicted"/>
<reference evidence="1 2" key="1">
    <citation type="journal article" date="2016" name="Front. Microbiol.">
        <title>Comprehensive Phylogenetic Analysis of Bovine Non-aureus Staphylococci Species Based on Whole-Genome Sequencing.</title>
        <authorList>
            <person name="Naushad S."/>
            <person name="Barkema H.W."/>
            <person name="Luby C."/>
            <person name="Condas L.A."/>
            <person name="Nobrega D.B."/>
            <person name="Carson D.A."/>
            <person name="De Buck J."/>
        </authorList>
    </citation>
    <scope>NUCLEOTIDE SEQUENCE [LARGE SCALE GENOMIC DNA]</scope>
    <source>
        <strain evidence="1 2">SNUC 1349</strain>
    </source>
</reference>
<name>A0AAQ0LWR6_STAXY</name>
<protein>
    <submittedName>
        <fullName evidence="1">Uncharacterized protein</fullName>
    </submittedName>
</protein>
<comment type="caution">
    <text evidence="1">The sequence shown here is derived from an EMBL/GenBank/DDBJ whole genome shotgun (WGS) entry which is preliminary data.</text>
</comment>
<dbReference type="EMBL" id="QXUI01000015">
    <property type="protein sequence ID" value="RIM90640.1"/>
    <property type="molecule type" value="Genomic_DNA"/>
</dbReference>
<accession>A0AAQ0LWR6</accession>
<organism evidence="1 2">
    <name type="scientific">Staphylococcus xylosus</name>
    <dbReference type="NCBI Taxonomy" id="1288"/>
    <lineage>
        <taxon>Bacteria</taxon>
        <taxon>Bacillati</taxon>
        <taxon>Bacillota</taxon>
        <taxon>Bacilli</taxon>
        <taxon>Bacillales</taxon>
        <taxon>Staphylococcaceae</taxon>
        <taxon>Staphylococcus</taxon>
    </lineage>
</organism>
<dbReference type="Proteomes" id="UP000285579">
    <property type="component" value="Unassembled WGS sequence"/>
</dbReference>
<evidence type="ECO:0000313" key="2">
    <source>
        <dbReference type="Proteomes" id="UP000285579"/>
    </source>
</evidence>